<evidence type="ECO:0000256" key="2">
    <source>
        <dbReference type="ARBA" id="ARBA00022664"/>
    </source>
</evidence>
<name>A5DCQ5_PICGU</name>
<proteinExistence type="predicted"/>
<evidence type="ECO:0000256" key="5">
    <source>
        <dbReference type="ARBA" id="ARBA00022771"/>
    </source>
</evidence>
<evidence type="ECO:0000256" key="8">
    <source>
        <dbReference type="ARBA" id="ARBA00023242"/>
    </source>
</evidence>
<dbReference type="Pfam" id="PF00443">
    <property type="entry name" value="UCH"/>
    <property type="match status" value="1"/>
</dbReference>
<dbReference type="SUPFAM" id="SSF57850">
    <property type="entry name" value="RING/U-box"/>
    <property type="match status" value="1"/>
</dbReference>
<evidence type="ECO:0000256" key="9">
    <source>
        <dbReference type="PROSITE-ProRule" id="PRU00502"/>
    </source>
</evidence>
<dbReference type="RefSeq" id="XP_001487683.2">
    <property type="nucleotide sequence ID" value="XM_001487633.1"/>
</dbReference>
<evidence type="ECO:0000259" key="11">
    <source>
        <dbReference type="PROSITE" id="PS50235"/>
    </source>
</evidence>
<dbReference type="KEGG" id="pgu:PGUG_01060"/>
<dbReference type="PANTHER" id="PTHR21646:SF16">
    <property type="entry name" value="U4_U6.U5 TRI-SNRNP-ASSOCIATED PROTEIN 2"/>
    <property type="match status" value="1"/>
</dbReference>
<dbReference type="VEuPathDB" id="FungiDB:PGUG_01060"/>
<dbReference type="SUPFAM" id="SSF54001">
    <property type="entry name" value="Cysteine proteinases"/>
    <property type="match status" value="1"/>
</dbReference>
<dbReference type="Gene3D" id="3.30.40.10">
    <property type="entry name" value="Zinc/RING finger domain, C3HC4 (zinc finger)"/>
    <property type="match status" value="1"/>
</dbReference>
<keyword evidence="7" id="KW-0508">mRNA splicing</keyword>
<organism evidence="13 14">
    <name type="scientific">Meyerozyma guilliermondii (strain ATCC 6260 / CBS 566 / DSM 6381 / JCM 1539 / NBRC 10279 / NRRL Y-324)</name>
    <name type="common">Yeast</name>
    <name type="synonym">Candida guilliermondii</name>
    <dbReference type="NCBI Taxonomy" id="294746"/>
    <lineage>
        <taxon>Eukaryota</taxon>
        <taxon>Fungi</taxon>
        <taxon>Dikarya</taxon>
        <taxon>Ascomycota</taxon>
        <taxon>Saccharomycotina</taxon>
        <taxon>Pichiomycetes</taxon>
        <taxon>Debaryomycetaceae</taxon>
        <taxon>Meyerozyma</taxon>
    </lineage>
</organism>
<keyword evidence="3" id="KW-0479">Metal-binding</keyword>
<keyword evidence="4" id="KW-0747">Spliceosome</keyword>
<dbReference type="GeneID" id="5128912"/>
<keyword evidence="14" id="KW-1185">Reference proteome</keyword>
<evidence type="ECO:0000256" key="10">
    <source>
        <dbReference type="SAM" id="MobiDB-lite"/>
    </source>
</evidence>
<sequence length="487" mass="55872">MSNEEPPPKRQRKDSGSHNDDHVASNDSEAYIDTINRNKIDFDFEKLCSVSLSKSNVYCCLVCGKYFQGRSVSSPAYNHSIEWNHHVFMNLQTHKTYILPEDYQVTSPKALKHLQDIIYLLNPTYSQQDVARLDTEPSAYDLTHKPYFVGYIGLNKISKNDYSNVIVQALAHIQPIRDFLLLLPNDSLYEVLEHKYPLVSMFGLMVRKIWSRHLFKPHVSPHEFLQLVSLMSKKSFSITHQSSPKHFMVWFLNQLHSQLTRAIGKKRTILSKTLQGEIIVTTIPVVQKQASDSTVQFERQESMKKISISKFWHLSLSLGPASALKIQDTNDTVPQVSIESLLSKYDGTTTSQASASELRTYKLKYPGPPFLIMHIDRNLEEGNIRGNPTVVKFPMVLDMAPYIEGEIGPQKYQLVSSIKHHYVAGDTIDHKHDKQQWSISLLADSHKSEWVHIQDLDVTKVDGEFLFLDETYIQVWKRMESSHVLGD</sequence>
<keyword evidence="2" id="KW-0507">mRNA processing</keyword>
<evidence type="ECO:0000259" key="12">
    <source>
        <dbReference type="PROSITE" id="PS50271"/>
    </source>
</evidence>
<reference evidence="13 14" key="1">
    <citation type="journal article" date="2009" name="Nature">
        <title>Evolution of pathogenicity and sexual reproduction in eight Candida genomes.</title>
        <authorList>
            <person name="Butler G."/>
            <person name="Rasmussen M.D."/>
            <person name="Lin M.F."/>
            <person name="Santos M.A."/>
            <person name="Sakthikumar S."/>
            <person name="Munro C.A."/>
            <person name="Rheinbay E."/>
            <person name="Grabherr M."/>
            <person name="Forche A."/>
            <person name="Reedy J.L."/>
            <person name="Agrafioti I."/>
            <person name="Arnaud M.B."/>
            <person name="Bates S."/>
            <person name="Brown A.J."/>
            <person name="Brunke S."/>
            <person name="Costanzo M.C."/>
            <person name="Fitzpatrick D.A."/>
            <person name="de Groot P.W."/>
            <person name="Harris D."/>
            <person name="Hoyer L.L."/>
            <person name="Hube B."/>
            <person name="Klis F.M."/>
            <person name="Kodira C."/>
            <person name="Lennard N."/>
            <person name="Logue M.E."/>
            <person name="Martin R."/>
            <person name="Neiman A.M."/>
            <person name="Nikolaou E."/>
            <person name="Quail M.A."/>
            <person name="Quinn J."/>
            <person name="Santos M.C."/>
            <person name="Schmitzberger F.F."/>
            <person name="Sherlock G."/>
            <person name="Shah P."/>
            <person name="Silverstein K.A."/>
            <person name="Skrzypek M.S."/>
            <person name="Soll D."/>
            <person name="Staggs R."/>
            <person name="Stansfield I."/>
            <person name="Stumpf M.P."/>
            <person name="Sudbery P.E."/>
            <person name="Srikantha T."/>
            <person name="Zeng Q."/>
            <person name="Berman J."/>
            <person name="Berriman M."/>
            <person name="Heitman J."/>
            <person name="Gow N.A."/>
            <person name="Lorenz M.C."/>
            <person name="Birren B.W."/>
            <person name="Kellis M."/>
            <person name="Cuomo C.A."/>
        </authorList>
    </citation>
    <scope>NUCLEOTIDE SEQUENCE [LARGE SCALE GENOMIC DNA]</scope>
    <source>
        <strain evidence="14">ATCC 6260 / CBS 566 / DSM 6381 / JCM 1539 / NBRC 10279 / NRRL Y-324</strain>
    </source>
</reference>
<accession>A5DCQ5</accession>
<evidence type="ECO:0000256" key="1">
    <source>
        <dbReference type="ARBA" id="ARBA00004123"/>
    </source>
</evidence>
<dbReference type="SMART" id="SM00290">
    <property type="entry name" value="ZnF_UBP"/>
    <property type="match status" value="1"/>
</dbReference>
<evidence type="ECO:0000313" key="14">
    <source>
        <dbReference type="Proteomes" id="UP000001997"/>
    </source>
</evidence>
<evidence type="ECO:0000256" key="6">
    <source>
        <dbReference type="ARBA" id="ARBA00022833"/>
    </source>
</evidence>
<dbReference type="HOGENOM" id="CLU_016848_2_1_1"/>
<dbReference type="GO" id="GO:0016579">
    <property type="term" value="P:protein deubiquitination"/>
    <property type="evidence" value="ECO:0007669"/>
    <property type="project" value="InterPro"/>
</dbReference>
<evidence type="ECO:0000256" key="4">
    <source>
        <dbReference type="ARBA" id="ARBA00022728"/>
    </source>
</evidence>
<feature type="compositionally biased region" description="Basic and acidic residues" evidence="10">
    <location>
        <begin position="13"/>
        <end position="24"/>
    </location>
</feature>
<dbReference type="Pfam" id="PF02148">
    <property type="entry name" value="zf-UBP"/>
    <property type="match status" value="1"/>
</dbReference>
<dbReference type="OMA" id="QLRRFKC"/>
<feature type="domain" description="USP" evidence="11">
    <location>
        <begin position="152"/>
        <end position="479"/>
    </location>
</feature>
<protein>
    <recommendedName>
        <fullName evidence="15">UBP-type domain-containing protein</fullName>
    </recommendedName>
</protein>
<dbReference type="InterPro" id="IPR001607">
    <property type="entry name" value="Znf_UBP"/>
</dbReference>
<dbReference type="InParanoid" id="A5DCQ5"/>
<dbReference type="InterPro" id="IPR013083">
    <property type="entry name" value="Znf_RING/FYVE/PHD"/>
</dbReference>
<keyword evidence="6" id="KW-0862">Zinc</keyword>
<dbReference type="InterPro" id="IPR050185">
    <property type="entry name" value="Ub_carboxyl-term_hydrolase"/>
</dbReference>
<feature type="region of interest" description="Disordered" evidence="10">
    <location>
        <begin position="1"/>
        <end position="28"/>
    </location>
</feature>
<keyword evidence="8" id="KW-0539">Nucleus</keyword>
<dbReference type="OrthoDB" id="10263353at2759"/>
<dbReference type="eggNOG" id="KOG2026">
    <property type="taxonomic scope" value="Eukaryota"/>
</dbReference>
<dbReference type="CDD" id="cd02669">
    <property type="entry name" value="Peptidase_C19M"/>
    <property type="match status" value="1"/>
</dbReference>
<dbReference type="GO" id="GO:0000245">
    <property type="term" value="P:spliceosomal complex assembly"/>
    <property type="evidence" value="ECO:0007669"/>
    <property type="project" value="InterPro"/>
</dbReference>
<feature type="domain" description="UBP-type" evidence="12">
    <location>
        <begin position="27"/>
        <end position="121"/>
    </location>
</feature>
<dbReference type="GO" id="GO:0004843">
    <property type="term" value="F:cysteine-type deubiquitinase activity"/>
    <property type="evidence" value="ECO:0007669"/>
    <property type="project" value="InterPro"/>
</dbReference>
<dbReference type="Gene3D" id="3.90.70.10">
    <property type="entry name" value="Cysteine proteinases"/>
    <property type="match status" value="1"/>
</dbReference>
<gene>
    <name evidence="13" type="ORF">PGUG_01060</name>
</gene>
<dbReference type="PROSITE" id="PS50271">
    <property type="entry name" value="ZF_UBP"/>
    <property type="match status" value="1"/>
</dbReference>
<keyword evidence="5 9" id="KW-0863">Zinc-finger</keyword>
<comment type="subcellular location">
    <subcellularLocation>
        <location evidence="1">Nucleus</location>
    </subcellularLocation>
</comment>
<dbReference type="STRING" id="294746.A5DCQ5"/>
<evidence type="ECO:0000256" key="3">
    <source>
        <dbReference type="ARBA" id="ARBA00022723"/>
    </source>
</evidence>
<evidence type="ECO:0000256" key="7">
    <source>
        <dbReference type="ARBA" id="ARBA00023187"/>
    </source>
</evidence>
<dbReference type="InterPro" id="IPR028889">
    <property type="entry name" value="USP"/>
</dbReference>
<dbReference type="PROSITE" id="PS50235">
    <property type="entry name" value="USP_3"/>
    <property type="match status" value="1"/>
</dbReference>
<dbReference type="EMBL" id="CH408155">
    <property type="protein sequence ID" value="EDK36962.2"/>
    <property type="molecule type" value="Genomic_DNA"/>
</dbReference>
<dbReference type="AlphaFoldDB" id="A5DCQ5"/>
<evidence type="ECO:0008006" key="15">
    <source>
        <dbReference type="Google" id="ProtNLM"/>
    </source>
</evidence>
<dbReference type="InterPro" id="IPR033809">
    <property type="entry name" value="USP39"/>
</dbReference>
<dbReference type="GO" id="GO:0008270">
    <property type="term" value="F:zinc ion binding"/>
    <property type="evidence" value="ECO:0007669"/>
    <property type="project" value="UniProtKB-KW"/>
</dbReference>
<dbReference type="PANTHER" id="PTHR21646">
    <property type="entry name" value="UBIQUITIN CARBOXYL-TERMINAL HYDROLASE"/>
    <property type="match status" value="1"/>
</dbReference>
<dbReference type="InterPro" id="IPR038765">
    <property type="entry name" value="Papain-like_cys_pep_sf"/>
</dbReference>
<dbReference type="InterPro" id="IPR001394">
    <property type="entry name" value="Peptidase_C19_UCH"/>
</dbReference>
<dbReference type="GO" id="GO:0005681">
    <property type="term" value="C:spliceosomal complex"/>
    <property type="evidence" value="ECO:0007669"/>
    <property type="project" value="UniProtKB-KW"/>
</dbReference>
<dbReference type="FunCoup" id="A5DCQ5">
    <property type="interactions" value="978"/>
</dbReference>
<dbReference type="Proteomes" id="UP000001997">
    <property type="component" value="Unassembled WGS sequence"/>
</dbReference>
<evidence type="ECO:0000313" key="13">
    <source>
        <dbReference type="EMBL" id="EDK36962.2"/>
    </source>
</evidence>